<organism evidence="6 7">
    <name type="scientific">Paenibacillus hemerocallicola</name>
    <dbReference type="NCBI Taxonomy" id="1172614"/>
    <lineage>
        <taxon>Bacteria</taxon>
        <taxon>Bacillati</taxon>
        <taxon>Bacillota</taxon>
        <taxon>Bacilli</taxon>
        <taxon>Bacillales</taxon>
        <taxon>Paenibacillaceae</taxon>
        <taxon>Paenibacillus</taxon>
    </lineage>
</organism>
<dbReference type="SUPFAM" id="SSF46689">
    <property type="entry name" value="Homeodomain-like"/>
    <property type="match status" value="2"/>
</dbReference>
<sequence length="747" mass="85240">MAREREGEIKMRLIPDNFRNVYFRRLFLSYSVVVIVISCLSGAFIYDKARRVGSDEMRRESRDRLNELKTYIESAYMDRFKSAFIKDMLSSPDSAGSMRHIFYDQYDPNIYQIFRVVNHLKAMVAANPGTESVSLYFANMKFIVDPYTFFKITDTYPDYELLGSIESDPSLLNRWLVRTKSYGAGVTDSLLTYVYTFPNQHDLYMLIDLPVGGMRELLDSQLRSPEEKLIMFDPTHTFVIGSSNVSERELADNADRFGQRSGGGMNTSGASISFVQDAGQPDGWIYASARPPSSVSSPVGALQRQILLVLAGVLIAGLTASYYLTVYTYRPLRYMLHKLKHVQTGMMPVQLRNEFHVIEDIVTGVLHKVNQMKGQLDEKKLLALLHGRLDAGEMPEQLPPDSRFTVVNVRTNEGMAKELLAAFRQLPSSVPYAVVEKHAGEFSLLFYSAEPDGGAGRIRAELERFRIADRERADRFVAGIGSMAETTEDIPKSHEHAAWALRYSFVMERNPIIEYEAVKDRDELPSIHYEPFENALRSGDCDAVLQFIDEFEAVLRREHIALEAVELALLQPMMILSKVMVDMNAREKIFPFTLLFRDFRQSTCRETVVRIREQSVQVARHIQHYLQSRVQHDLIRQIKHYIDTHLHETISLDTLSEMAGLSTPYLSKQFKDILHVSFIDYLTNARMERARELLHTSDLSVTAISAQVGYSNLQYFSSRFKAKFGVTPSQYRSASNRKHVLSADAGE</sequence>
<dbReference type="Proteomes" id="UP000307943">
    <property type="component" value="Unassembled WGS sequence"/>
</dbReference>
<dbReference type="GO" id="GO:0003700">
    <property type="term" value="F:DNA-binding transcription factor activity"/>
    <property type="evidence" value="ECO:0007669"/>
    <property type="project" value="InterPro"/>
</dbReference>
<dbReference type="PROSITE" id="PS01124">
    <property type="entry name" value="HTH_ARAC_FAMILY_2"/>
    <property type="match status" value="1"/>
</dbReference>
<feature type="transmembrane region" description="Helical" evidence="4">
    <location>
        <begin position="21"/>
        <end position="46"/>
    </location>
</feature>
<dbReference type="InterPro" id="IPR018062">
    <property type="entry name" value="HTH_AraC-typ_CS"/>
</dbReference>
<dbReference type="EMBL" id="VDCQ01000116">
    <property type="protein sequence ID" value="TNJ55425.1"/>
    <property type="molecule type" value="Genomic_DNA"/>
</dbReference>
<keyword evidence="2" id="KW-0238">DNA-binding</keyword>
<evidence type="ECO:0000256" key="2">
    <source>
        <dbReference type="ARBA" id="ARBA00023125"/>
    </source>
</evidence>
<dbReference type="RefSeq" id="WP_139607783.1">
    <property type="nucleotide sequence ID" value="NZ_VDCQ01000116.1"/>
</dbReference>
<dbReference type="Pfam" id="PF17853">
    <property type="entry name" value="GGDEF_2"/>
    <property type="match status" value="1"/>
</dbReference>
<feature type="transmembrane region" description="Helical" evidence="4">
    <location>
        <begin position="306"/>
        <end position="329"/>
    </location>
</feature>
<keyword evidence="7" id="KW-1185">Reference proteome</keyword>
<evidence type="ECO:0000313" key="7">
    <source>
        <dbReference type="Proteomes" id="UP000307943"/>
    </source>
</evidence>
<accession>A0A5C4SXQ5</accession>
<comment type="caution">
    <text evidence="6">The sequence shown here is derived from an EMBL/GenBank/DDBJ whole genome shotgun (WGS) entry which is preliminary data.</text>
</comment>
<dbReference type="Gene3D" id="1.10.10.60">
    <property type="entry name" value="Homeodomain-like"/>
    <property type="match status" value="2"/>
</dbReference>
<keyword evidence="1" id="KW-0805">Transcription regulation</keyword>
<keyword evidence="4" id="KW-0812">Transmembrane</keyword>
<dbReference type="AlphaFoldDB" id="A0A5C4SXQ5"/>
<dbReference type="Pfam" id="PF12833">
    <property type="entry name" value="HTH_18"/>
    <property type="match status" value="1"/>
</dbReference>
<evidence type="ECO:0000256" key="1">
    <source>
        <dbReference type="ARBA" id="ARBA00023015"/>
    </source>
</evidence>
<dbReference type="SMART" id="SM00342">
    <property type="entry name" value="HTH_ARAC"/>
    <property type="match status" value="1"/>
</dbReference>
<dbReference type="PANTHER" id="PTHR43280">
    <property type="entry name" value="ARAC-FAMILY TRANSCRIPTIONAL REGULATOR"/>
    <property type="match status" value="1"/>
</dbReference>
<dbReference type="InterPro" id="IPR018060">
    <property type="entry name" value="HTH_AraC"/>
</dbReference>
<name>A0A5C4SXQ5_9BACL</name>
<evidence type="ECO:0000259" key="5">
    <source>
        <dbReference type="PROSITE" id="PS01124"/>
    </source>
</evidence>
<dbReference type="InterPro" id="IPR020449">
    <property type="entry name" value="Tscrpt_reg_AraC-type_HTH"/>
</dbReference>
<dbReference type="InterPro" id="IPR041522">
    <property type="entry name" value="CdaR_GGDEF"/>
</dbReference>
<keyword evidence="4" id="KW-1133">Transmembrane helix</keyword>
<dbReference type="GO" id="GO:0043565">
    <property type="term" value="F:sequence-specific DNA binding"/>
    <property type="evidence" value="ECO:0007669"/>
    <property type="project" value="InterPro"/>
</dbReference>
<evidence type="ECO:0000256" key="3">
    <source>
        <dbReference type="ARBA" id="ARBA00023163"/>
    </source>
</evidence>
<feature type="domain" description="HTH araC/xylS-type" evidence="5">
    <location>
        <begin position="636"/>
        <end position="734"/>
    </location>
</feature>
<gene>
    <name evidence="6" type="ORF">FE784_39415</name>
</gene>
<keyword evidence="3" id="KW-0804">Transcription</keyword>
<keyword evidence="4" id="KW-0472">Membrane</keyword>
<evidence type="ECO:0000313" key="6">
    <source>
        <dbReference type="EMBL" id="TNJ55425.1"/>
    </source>
</evidence>
<dbReference type="PROSITE" id="PS00041">
    <property type="entry name" value="HTH_ARAC_FAMILY_1"/>
    <property type="match status" value="1"/>
</dbReference>
<protein>
    <submittedName>
        <fullName evidence="6">Helix-turn-helix transcriptional regulator</fullName>
    </submittedName>
</protein>
<dbReference type="InterPro" id="IPR009057">
    <property type="entry name" value="Homeodomain-like_sf"/>
</dbReference>
<dbReference type="PANTHER" id="PTHR43280:SF2">
    <property type="entry name" value="HTH-TYPE TRANSCRIPTIONAL REGULATOR EXSA"/>
    <property type="match status" value="1"/>
</dbReference>
<dbReference type="OrthoDB" id="2485945at2"/>
<reference evidence="6 7" key="1">
    <citation type="submission" date="2019-05" db="EMBL/GenBank/DDBJ databases">
        <title>We sequenced the genome of Paenibacillus hemerocallicola KCTC 33185 for further insight into its adaptation and study the phylogeny of Paenibacillus.</title>
        <authorList>
            <person name="Narsing Rao M.P."/>
        </authorList>
    </citation>
    <scope>NUCLEOTIDE SEQUENCE [LARGE SCALE GENOMIC DNA]</scope>
    <source>
        <strain evidence="6 7">KCTC 33185</strain>
    </source>
</reference>
<dbReference type="PRINTS" id="PR00032">
    <property type="entry name" value="HTHARAC"/>
</dbReference>
<proteinExistence type="predicted"/>
<evidence type="ECO:0000256" key="4">
    <source>
        <dbReference type="SAM" id="Phobius"/>
    </source>
</evidence>